<comment type="caution">
    <text evidence="8">The sequence shown here is derived from an EMBL/GenBank/DDBJ whole genome shotgun (WGS) entry which is preliminary data.</text>
</comment>
<keyword evidence="2" id="KW-0805">Transcription regulation</keyword>
<evidence type="ECO:0000256" key="2">
    <source>
        <dbReference type="ARBA" id="ARBA00023015"/>
    </source>
</evidence>
<feature type="modified residue" description="4-aspartylphosphate" evidence="5">
    <location>
        <position position="64"/>
    </location>
</feature>
<evidence type="ECO:0000313" key="9">
    <source>
        <dbReference type="Proteomes" id="UP000189739"/>
    </source>
</evidence>
<dbReference type="RefSeq" id="WP_078349502.1">
    <property type="nucleotide sequence ID" value="NZ_MBTF01000023.1"/>
</dbReference>
<dbReference type="OrthoDB" id="9797341at2"/>
<accession>A0A1S9PCY3</accession>
<feature type="domain" description="Response regulatory" evidence="7">
    <location>
        <begin position="9"/>
        <end position="129"/>
    </location>
</feature>
<sequence>MFKDKRTINLGIVDDHNLFRKGLIKLINLGDAEKKYNVLFEAESGTDLKDKLKKEELPDIVLMDIDMPGMDGYETVEWLLRSYPTVNVLVISMFETEEAVLRMIRLKVKGYLSKDIEVEDMHMALEAILHNGYYYSDFASDIISRSFSETDADTSKKIADPKEFLSQKERDFLQFVCTEMTYSQIADKMFLSPKTIDGYREALFQKCGVKSRVALALYAVKHGIVNL</sequence>
<keyword evidence="4" id="KW-0804">Transcription</keyword>
<dbReference type="AlphaFoldDB" id="A0A1S9PCY3"/>
<dbReference type="InterPro" id="IPR001789">
    <property type="entry name" value="Sig_transdc_resp-reg_receiver"/>
</dbReference>
<dbReference type="CDD" id="cd06170">
    <property type="entry name" value="LuxR_C_like"/>
    <property type="match status" value="1"/>
</dbReference>
<dbReference type="InterPro" id="IPR016032">
    <property type="entry name" value="Sig_transdc_resp-reg_C-effctor"/>
</dbReference>
<feature type="domain" description="HTH luxR-type" evidence="6">
    <location>
        <begin position="158"/>
        <end position="223"/>
    </location>
</feature>
<dbReference type="GO" id="GO:0006355">
    <property type="term" value="P:regulation of DNA-templated transcription"/>
    <property type="evidence" value="ECO:0007669"/>
    <property type="project" value="InterPro"/>
</dbReference>
<proteinExistence type="predicted"/>
<dbReference type="Gene3D" id="3.40.50.2300">
    <property type="match status" value="1"/>
</dbReference>
<dbReference type="SMART" id="SM00421">
    <property type="entry name" value="HTH_LUXR"/>
    <property type="match status" value="1"/>
</dbReference>
<evidence type="ECO:0000259" key="7">
    <source>
        <dbReference type="PROSITE" id="PS50110"/>
    </source>
</evidence>
<dbReference type="EMBL" id="MBTF01000023">
    <property type="protein sequence ID" value="OOQ58789.1"/>
    <property type="molecule type" value="Genomic_DNA"/>
</dbReference>
<dbReference type="SUPFAM" id="SSF46894">
    <property type="entry name" value="C-terminal effector domain of the bipartite response regulators"/>
    <property type="match status" value="1"/>
</dbReference>
<dbReference type="InterPro" id="IPR058245">
    <property type="entry name" value="NreC/VraR/RcsB-like_REC"/>
</dbReference>
<dbReference type="Pfam" id="PF00196">
    <property type="entry name" value="GerE"/>
    <property type="match status" value="1"/>
</dbReference>
<keyword evidence="3 8" id="KW-0238">DNA-binding</keyword>
<gene>
    <name evidence="8" type="ORF">BC343_09070</name>
</gene>
<dbReference type="Proteomes" id="UP000189739">
    <property type="component" value="Unassembled WGS sequence"/>
</dbReference>
<dbReference type="InterPro" id="IPR039420">
    <property type="entry name" value="WalR-like"/>
</dbReference>
<dbReference type="GO" id="GO:0003677">
    <property type="term" value="F:DNA binding"/>
    <property type="evidence" value="ECO:0007669"/>
    <property type="project" value="UniProtKB-KW"/>
</dbReference>
<protein>
    <submittedName>
        <fullName evidence="8">DNA-binding response regulator</fullName>
    </submittedName>
</protein>
<evidence type="ECO:0000256" key="5">
    <source>
        <dbReference type="PROSITE-ProRule" id="PRU00169"/>
    </source>
</evidence>
<keyword evidence="9" id="KW-1185">Reference proteome</keyword>
<dbReference type="SMART" id="SM00448">
    <property type="entry name" value="REC"/>
    <property type="match status" value="1"/>
</dbReference>
<dbReference type="SUPFAM" id="SSF52172">
    <property type="entry name" value="CheY-like"/>
    <property type="match status" value="1"/>
</dbReference>
<dbReference type="PANTHER" id="PTHR43214:SF41">
    <property type="entry name" value="NITRATE_NITRITE RESPONSE REGULATOR PROTEIN NARP"/>
    <property type="match status" value="1"/>
</dbReference>
<evidence type="ECO:0000313" key="8">
    <source>
        <dbReference type="EMBL" id="OOQ58789.1"/>
    </source>
</evidence>
<dbReference type="STRING" id="1792845.BC343_09070"/>
<reference evidence="8 9" key="1">
    <citation type="submission" date="2016-07" db="EMBL/GenBank/DDBJ databases">
        <title>Genomic analysis of zinc-resistant bacterium Mucilaginibacter pedocola TBZ30.</title>
        <authorList>
            <person name="Huang J."/>
            <person name="Tang J."/>
        </authorList>
    </citation>
    <scope>NUCLEOTIDE SEQUENCE [LARGE SCALE GENOMIC DNA]</scope>
    <source>
        <strain evidence="8 9">TBZ30</strain>
    </source>
</reference>
<evidence type="ECO:0000256" key="3">
    <source>
        <dbReference type="ARBA" id="ARBA00023125"/>
    </source>
</evidence>
<dbReference type="Pfam" id="PF00072">
    <property type="entry name" value="Response_reg"/>
    <property type="match status" value="1"/>
</dbReference>
<evidence type="ECO:0000256" key="1">
    <source>
        <dbReference type="ARBA" id="ARBA00022553"/>
    </source>
</evidence>
<dbReference type="PROSITE" id="PS50110">
    <property type="entry name" value="RESPONSE_REGULATORY"/>
    <property type="match status" value="1"/>
</dbReference>
<dbReference type="InterPro" id="IPR011006">
    <property type="entry name" value="CheY-like_superfamily"/>
</dbReference>
<dbReference type="InterPro" id="IPR000792">
    <property type="entry name" value="Tscrpt_reg_LuxR_C"/>
</dbReference>
<name>A0A1S9PCY3_9SPHI</name>
<dbReference type="GO" id="GO:0000160">
    <property type="term" value="P:phosphorelay signal transduction system"/>
    <property type="evidence" value="ECO:0007669"/>
    <property type="project" value="InterPro"/>
</dbReference>
<keyword evidence="1 5" id="KW-0597">Phosphoprotein</keyword>
<dbReference type="PROSITE" id="PS50043">
    <property type="entry name" value="HTH_LUXR_2"/>
    <property type="match status" value="1"/>
</dbReference>
<organism evidence="8 9">
    <name type="scientific">Mucilaginibacter pedocola</name>
    <dbReference type="NCBI Taxonomy" id="1792845"/>
    <lineage>
        <taxon>Bacteria</taxon>
        <taxon>Pseudomonadati</taxon>
        <taxon>Bacteroidota</taxon>
        <taxon>Sphingobacteriia</taxon>
        <taxon>Sphingobacteriales</taxon>
        <taxon>Sphingobacteriaceae</taxon>
        <taxon>Mucilaginibacter</taxon>
    </lineage>
</organism>
<evidence type="ECO:0000256" key="4">
    <source>
        <dbReference type="ARBA" id="ARBA00023163"/>
    </source>
</evidence>
<dbReference type="CDD" id="cd17535">
    <property type="entry name" value="REC_NarL-like"/>
    <property type="match status" value="1"/>
</dbReference>
<evidence type="ECO:0000259" key="6">
    <source>
        <dbReference type="PROSITE" id="PS50043"/>
    </source>
</evidence>
<dbReference type="PANTHER" id="PTHR43214">
    <property type="entry name" value="TWO-COMPONENT RESPONSE REGULATOR"/>
    <property type="match status" value="1"/>
</dbReference>